<gene>
    <name evidence="7" type="primary">LOC106465434</name>
</gene>
<accession>A0ABM1BFS4</accession>
<feature type="region of interest" description="Disordered" evidence="4">
    <location>
        <begin position="215"/>
        <end position="237"/>
    </location>
</feature>
<dbReference type="Gene3D" id="3.30.40.10">
    <property type="entry name" value="Zinc/RING finger domain, C3HC4 (zinc finger)"/>
    <property type="match status" value="1"/>
</dbReference>
<keyword evidence="2" id="KW-0805">Transcription regulation</keyword>
<name>A0ABM1BFS4_LIMPO</name>
<dbReference type="RefSeq" id="XP_013781118.2">
    <property type="nucleotide sequence ID" value="XM_013925664.2"/>
</dbReference>
<dbReference type="InterPro" id="IPR024550">
    <property type="entry name" value="TFIIEa/SarR/Rpc3_HTH_dom"/>
</dbReference>
<organism evidence="6 7">
    <name type="scientific">Limulus polyphemus</name>
    <name type="common">Atlantic horseshoe crab</name>
    <dbReference type="NCBI Taxonomy" id="6850"/>
    <lineage>
        <taxon>Eukaryota</taxon>
        <taxon>Metazoa</taxon>
        <taxon>Ecdysozoa</taxon>
        <taxon>Arthropoda</taxon>
        <taxon>Chelicerata</taxon>
        <taxon>Merostomata</taxon>
        <taxon>Xiphosura</taxon>
        <taxon>Limulidae</taxon>
        <taxon>Limulus</taxon>
    </lineage>
</organism>
<evidence type="ECO:0000256" key="1">
    <source>
        <dbReference type="ARBA" id="ARBA00008947"/>
    </source>
</evidence>
<proteinExistence type="inferred from homology"/>
<keyword evidence="6" id="KW-1185">Reference proteome</keyword>
<evidence type="ECO:0000256" key="2">
    <source>
        <dbReference type="ARBA" id="ARBA00023015"/>
    </source>
</evidence>
<feature type="region of interest" description="Disordered" evidence="4">
    <location>
        <begin position="343"/>
        <end position="365"/>
    </location>
</feature>
<feature type="compositionally biased region" description="Polar residues" evidence="4">
    <location>
        <begin position="307"/>
        <end position="316"/>
    </location>
</feature>
<comment type="similarity">
    <text evidence="1">Belongs to the TFIIE alpha subunit family.</text>
</comment>
<dbReference type="Pfam" id="PF02002">
    <property type="entry name" value="TFIIE_alpha"/>
    <property type="match status" value="1"/>
</dbReference>
<dbReference type="PROSITE" id="PS51344">
    <property type="entry name" value="HTH_TFE_IIE"/>
    <property type="match status" value="1"/>
</dbReference>
<dbReference type="InterPro" id="IPR017919">
    <property type="entry name" value="TFIIE/TFIIEa_HTH"/>
</dbReference>
<dbReference type="InterPro" id="IPR013083">
    <property type="entry name" value="Znf_RING/FYVE/PHD"/>
</dbReference>
<keyword evidence="3" id="KW-0804">Transcription</keyword>
<dbReference type="InterPro" id="IPR039997">
    <property type="entry name" value="TFE"/>
</dbReference>
<evidence type="ECO:0000313" key="7">
    <source>
        <dbReference type="RefSeq" id="XP_013781118.2"/>
    </source>
</evidence>
<sequence length="388" mass="44585">MDGEFVTEVPNALKRLARMVMRGFYTIEHVIVVEMLIRNPCMKEDDLVELLKFERKQLRAVIAQLKNDRFVKMRLRMETGPDGKATRQNYYYINYKVFVNVVKYKLDHMRRKIETEERDSTSRASFRCTVCEKTFTDLEADQLIDFNTNEFRCTYCNEPVEEDESALPKKDSRMILAHFNEQIESLYMLLREVEDIKLAPELLEPEPTDVTQIKRDAGAKPRSSQPRGINELGHWSGEATRNRDYHLGMEQGITINFADDNSLSNATSNVQERKERPIWMVESTVLDTSISQGYAEPKLPVRDESPNIPQTPTLPGSQDNIMEALLAHEKKGVSGLQAIIPGQGSAEESDTSESEEEAKPQVTNTEGEIGEMERMYHGRWNISMMANY</sequence>
<dbReference type="PANTHER" id="PTHR13097">
    <property type="entry name" value="TRANSCRIPTION INITIATION FACTOR IIE, ALPHA SUBUNIT"/>
    <property type="match status" value="1"/>
</dbReference>
<reference evidence="7" key="1">
    <citation type="submission" date="2025-08" db="UniProtKB">
        <authorList>
            <consortium name="RefSeq"/>
        </authorList>
    </citation>
    <scope>IDENTIFICATION</scope>
    <source>
        <tissue evidence="7">Muscle</tissue>
    </source>
</reference>
<evidence type="ECO:0000313" key="6">
    <source>
        <dbReference type="Proteomes" id="UP000694941"/>
    </source>
</evidence>
<feature type="compositionally biased region" description="Acidic residues" evidence="4">
    <location>
        <begin position="347"/>
        <end position="356"/>
    </location>
</feature>
<feature type="non-terminal residue" evidence="7">
    <location>
        <position position="388"/>
    </location>
</feature>
<dbReference type="SMART" id="SM00531">
    <property type="entry name" value="TFIIE"/>
    <property type="match status" value="1"/>
</dbReference>
<evidence type="ECO:0000259" key="5">
    <source>
        <dbReference type="PROSITE" id="PS51344"/>
    </source>
</evidence>
<dbReference type="SUPFAM" id="SSF57783">
    <property type="entry name" value="Zinc beta-ribbon"/>
    <property type="match status" value="1"/>
</dbReference>
<evidence type="ECO:0000256" key="4">
    <source>
        <dbReference type="SAM" id="MobiDB-lite"/>
    </source>
</evidence>
<protein>
    <submittedName>
        <fullName evidence="7">General transcription factor IIE subunit 1-like</fullName>
    </submittedName>
</protein>
<dbReference type="GeneID" id="106465434"/>
<feature type="domain" description="HTH TFE/IIEalpha-type" evidence="5">
    <location>
        <begin position="13"/>
        <end position="103"/>
    </location>
</feature>
<dbReference type="Proteomes" id="UP000694941">
    <property type="component" value="Unplaced"/>
</dbReference>
<dbReference type="PANTHER" id="PTHR13097:SF7">
    <property type="entry name" value="GENERAL TRANSCRIPTION FACTOR IIE SUBUNIT 1"/>
    <property type="match status" value="1"/>
</dbReference>
<dbReference type="InterPro" id="IPR002853">
    <property type="entry name" value="TFIIE_asu"/>
</dbReference>
<feature type="region of interest" description="Disordered" evidence="4">
    <location>
        <begin position="297"/>
        <end position="316"/>
    </location>
</feature>
<evidence type="ECO:0000256" key="3">
    <source>
        <dbReference type="ARBA" id="ARBA00023163"/>
    </source>
</evidence>